<dbReference type="Proteomes" id="UP001497522">
    <property type="component" value="Chromosome 3"/>
</dbReference>
<organism evidence="1 2">
    <name type="scientific">Sphagnum jensenii</name>
    <dbReference type="NCBI Taxonomy" id="128206"/>
    <lineage>
        <taxon>Eukaryota</taxon>
        <taxon>Viridiplantae</taxon>
        <taxon>Streptophyta</taxon>
        <taxon>Embryophyta</taxon>
        <taxon>Bryophyta</taxon>
        <taxon>Sphagnophytina</taxon>
        <taxon>Sphagnopsida</taxon>
        <taxon>Sphagnales</taxon>
        <taxon>Sphagnaceae</taxon>
        <taxon>Sphagnum</taxon>
    </lineage>
</organism>
<proteinExistence type="predicted"/>
<reference evidence="1" key="1">
    <citation type="submission" date="2024-03" db="EMBL/GenBank/DDBJ databases">
        <authorList>
            <consortium name="ELIXIR-Norway"/>
            <consortium name="Elixir Norway"/>
        </authorList>
    </citation>
    <scope>NUCLEOTIDE SEQUENCE</scope>
</reference>
<keyword evidence="2" id="KW-1185">Reference proteome</keyword>
<dbReference type="EMBL" id="OZ023704">
    <property type="protein sequence ID" value="CAK9873947.1"/>
    <property type="molecule type" value="Genomic_DNA"/>
</dbReference>
<evidence type="ECO:0000313" key="1">
    <source>
        <dbReference type="EMBL" id="CAK9873947.1"/>
    </source>
</evidence>
<sequence length="73" mass="8281">MALGMNELRMDLLGQNQDGTSSGWICWDKFKMERAQDGFIGIESKWNKLKMDSLGRTQDATSSGWIRRDGLPT</sequence>
<accession>A0ABP1BF41</accession>
<gene>
    <name evidence="1" type="ORF">CSSPJE1EN2_LOCUS16419</name>
</gene>
<name>A0ABP1BF41_9BRYO</name>
<evidence type="ECO:0000313" key="2">
    <source>
        <dbReference type="Proteomes" id="UP001497522"/>
    </source>
</evidence>
<protein>
    <submittedName>
        <fullName evidence="1">Uncharacterized protein</fullName>
    </submittedName>
</protein>